<dbReference type="KEGG" id="psco:LY89DRAFT_106243"/>
<keyword evidence="1" id="KW-0560">Oxidoreductase</keyword>
<dbReference type="Proteomes" id="UP000070700">
    <property type="component" value="Unassembled WGS sequence"/>
</dbReference>
<dbReference type="SUPFAM" id="SSF51735">
    <property type="entry name" value="NAD(P)-binding Rossmann-fold domains"/>
    <property type="match status" value="1"/>
</dbReference>
<dbReference type="GO" id="GO:0016491">
    <property type="term" value="F:oxidoreductase activity"/>
    <property type="evidence" value="ECO:0007669"/>
    <property type="project" value="UniProtKB-KW"/>
</dbReference>
<dbReference type="InParanoid" id="A0A194X4U6"/>
<dbReference type="EMBL" id="KQ947418">
    <property type="protein sequence ID" value="KUJ15198.1"/>
    <property type="molecule type" value="Genomic_DNA"/>
</dbReference>
<protein>
    <submittedName>
        <fullName evidence="2">NAD(P)-binding protein</fullName>
    </submittedName>
</protein>
<keyword evidence="3" id="KW-1185">Reference proteome</keyword>
<accession>A0A194X4U6</accession>
<dbReference type="PANTHER" id="PTHR43157">
    <property type="entry name" value="PHOSPHATIDYLINOSITOL-GLYCAN BIOSYNTHESIS CLASS F PROTEIN-RELATED"/>
    <property type="match status" value="1"/>
</dbReference>
<dbReference type="OrthoDB" id="542013at2759"/>
<dbReference type="PRINTS" id="PR00081">
    <property type="entry name" value="GDHRDH"/>
</dbReference>
<evidence type="ECO:0000313" key="2">
    <source>
        <dbReference type="EMBL" id="KUJ15198.1"/>
    </source>
</evidence>
<dbReference type="RefSeq" id="XP_018069553.1">
    <property type="nucleotide sequence ID" value="XM_018205042.1"/>
</dbReference>
<reference evidence="2 3" key="1">
    <citation type="submission" date="2015-10" db="EMBL/GenBank/DDBJ databases">
        <title>Full genome of DAOMC 229536 Phialocephala scopiformis, a fungal endophyte of spruce producing the potent anti-insectan compound rugulosin.</title>
        <authorList>
            <consortium name="DOE Joint Genome Institute"/>
            <person name="Walker A.K."/>
            <person name="Frasz S.L."/>
            <person name="Seifert K.A."/>
            <person name="Miller J.D."/>
            <person name="Mondo S.J."/>
            <person name="Labutti K."/>
            <person name="Lipzen A."/>
            <person name="Dockter R."/>
            <person name="Kennedy M."/>
            <person name="Grigoriev I.V."/>
            <person name="Spatafora J.W."/>
        </authorList>
    </citation>
    <scope>NUCLEOTIDE SEQUENCE [LARGE SCALE GENOMIC DNA]</scope>
    <source>
        <strain evidence="2 3">CBS 120377</strain>
    </source>
</reference>
<name>A0A194X4U6_MOLSC</name>
<evidence type="ECO:0000313" key="3">
    <source>
        <dbReference type="Proteomes" id="UP000070700"/>
    </source>
</evidence>
<evidence type="ECO:0000256" key="1">
    <source>
        <dbReference type="ARBA" id="ARBA00023002"/>
    </source>
</evidence>
<dbReference type="PANTHER" id="PTHR43157:SF35">
    <property type="entry name" value="DEHYDROGENASE_REDUCTASE FAMILY PROTEIN, PUTATIVE-RELATED"/>
    <property type="match status" value="1"/>
</dbReference>
<dbReference type="AlphaFoldDB" id="A0A194X4U6"/>
<sequence>MPPLKSIDLPPYKEGFGTIFLKSQFCGKPKWAPKTTDLSGKVAIITGANTGLGFHSSRQLLSFKLAHLIVAVRSVTKGEEAASKLRKQYPKAKIEVWELEMGSYESIQSFARRAAALPRLDIAILNAGLARMEFVTNAKTGHEEVMQINYLSTMLLAILLLPTLKAKSTAGRLTIVNSGTSYRATFLNRNEIPLLPSFDKVEGFVPDQRYACSKLLGHLFFVRLVDYISADDVVVNLVDPGLCKGSGLNREAQGVFGVVVAIGERLLGRNLEVGASTYVDAAILKGQESHGCFVMDWDIKPFANMVYESEGQPVIDRLWDETLKELDFAGVRGILEDMRNRK</sequence>
<dbReference type="Pfam" id="PF00106">
    <property type="entry name" value="adh_short"/>
    <property type="match status" value="1"/>
</dbReference>
<dbReference type="GeneID" id="28814768"/>
<dbReference type="Gene3D" id="3.40.50.720">
    <property type="entry name" value="NAD(P)-binding Rossmann-like Domain"/>
    <property type="match status" value="1"/>
</dbReference>
<dbReference type="InterPro" id="IPR036291">
    <property type="entry name" value="NAD(P)-bd_dom_sf"/>
</dbReference>
<proteinExistence type="predicted"/>
<organism evidence="2 3">
    <name type="scientific">Mollisia scopiformis</name>
    <name type="common">Conifer needle endophyte fungus</name>
    <name type="synonym">Phialocephala scopiformis</name>
    <dbReference type="NCBI Taxonomy" id="149040"/>
    <lineage>
        <taxon>Eukaryota</taxon>
        <taxon>Fungi</taxon>
        <taxon>Dikarya</taxon>
        <taxon>Ascomycota</taxon>
        <taxon>Pezizomycotina</taxon>
        <taxon>Leotiomycetes</taxon>
        <taxon>Helotiales</taxon>
        <taxon>Mollisiaceae</taxon>
        <taxon>Mollisia</taxon>
    </lineage>
</organism>
<dbReference type="InterPro" id="IPR002347">
    <property type="entry name" value="SDR_fam"/>
</dbReference>
<dbReference type="STRING" id="149040.A0A194X4U6"/>
<gene>
    <name evidence="2" type="ORF">LY89DRAFT_106243</name>
</gene>